<organism evidence="11 12">
    <name type="scientific">Dimorphilus gyrociliatus</name>
    <dbReference type="NCBI Taxonomy" id="2664684"/>
    <lineage>
        <taxon>Eukaryota</taxon>
        <taxon>Metazoa</taxon>
        <taxon>Spiralia</taxon>
        <taxon>Lophotrochozoa</taxon>
        <taxon>Annelida</taxon>
        <taxon>Polychaeta</taxon>
        <taxon>Polychaeta incertae sedis</taxon>
        <taxon>Dinophilidae</taxon>
        <taxon>Dimorphilus</taxon>
    </lineage>
</organism>
<accession>A0A7I8VKX1</accession>
<keyword evidence="5 10" id="KW-0732">Signal</keyword>
<feature type="chain" id="PRO_5029706410" description="ER membrane protein complex subunit 10" evidence="10">
    <location>
        <begin position="20"/>
        <end position="222"/>
    </location>
</feature>
<dbReference type="Pfam" id="PF21203">
    <property type="entry name" value="ECM10"/>
    <property type="match status" value="1"/>
</dbReference>
<evidence type="ECO:0000256" key="8">
    <source>
        <dbReference type="ARBA" id="ARBA00023136"/>
    </source>
</evidence>
<keyword evidence="8 9" id="KW-0472">Membrane</keyword>
<gene>
    <name evidence="11" type="ORF">DGYR_LOCUS4976</name>
</gene>
<evidence type="ECO:0000256" key="5">
    <source>
        <dbReference type="ARBA" id="ARBA00022729"/>
    </source>
</evidence>
<keyword evidence="12" id="KW-1185">Reference proteome</keyword>
<dbReference type="GO" id="GO:0005789">
    <property type="term" value="C:endoplasmic reticulum membrane"/>
    <property type="evidence" value="ECO:0007669"/>
    <property type="project" value="UniProtKB-SubCell"/>
</dbReference>
<reference evidence="11 12" key="1">
    <citation type="submission" date="2020-08" db="EMBL/GenBank/DDBJ databases">
        <authorList>
            <person name="Hejnol A."/>
        </authorList>
    </citation>
    <scope>NUCLEOTIDE SEQUENCE [LARGE SCALE GENOMIC DNA]</scope>
</reference>
<dbReference type="EMBL" id="CAJFCJ010000006">
    <property type="protein sequence ID" value="CAD5116339.1"/>
    <property type="molecule type" value="Genomic_DNA"/>
</dbReference>
<keyword evidence="7 9" id="KW-1133">Transmembrane helix</keyword>
<comment type="subcellular location">
    <subcellularLocation>
        <location evidence="1">Endoplasmic reticulum membrane</location>
        <topology evidence="1">Single-pass type I membrane protein</topology>
    </subcellularLocation>
</comment>
<dbReference type="OrthoDB" id="1894652at2759"/>
<dbReference type="CDD" id="cd22209">
    <property type="entry name" value="EMC10"/>
    <property type="match status" value="1"/>
</dbReference>
<name>A0A7I8VKX1_9ANNE</name>
<feature type="transmembrane region" description="Helical" evidence="9">
    <location>
        <begin position="190"/>
        <end position="206"/>
    </location>
</feature>
<dbReference type="AlphaFoldDB" id="A0A7I8VKX1"/>
<evidence type="ECO:0000256" key="4">
    <source>
        <dbReference type="ARBA" id="ARBA00022692"/>
    </source>
</evidence>
<keyword evidence="6" id="KW-0256">Endoplasmic reticulum</keyword>
<dbReference type="PANTHER" id="PTHR21397">
    <property type="entry name" value="CHROMATIN COMPLEXES SUBUNIT BAP18-RELATED"/>
    <property type="match status" value="1"/>
</dbReference>
<dbReference type="Proteomes" id="UP000549394">
    <property type="component" value="Unassembled WGS sequence"/>
</dbReference>
<comment type="caution">
    <text evidence="11">The sequence shown here is derived from an EMBL/GenBank/DDBJ whole genome shotgun (WGS) entry which is preliminary data.</text>
</comment>
<evidence type="ECO:0000256" key="6">
    <source>
        <dbReference type="ARBA" id="ARBA00022824"/>
    </source>
</evidence>
<evidence type="ECO:0000256" key="3">
    <source>
        <dbReference type="ARBA" id="ARBA00020105"/>
    </source>
</evidence>
<sequence>MITLTIFVSLLSCATLISSFDDGPYYDVPPTYVWDVEHSFEPNNVDSFKPKGKINVKVGQKIHGFFNPVDKFSDHDMKLLKKCADADGWYKIRVFNESVQVFSQTRARLLIENGLAEVLKLKISNSGRLNGVFIKTPRSSLNEFRTTLEIDSSAPAPVPDTHLYIQKMEEEKAQRAKGGEKDTRSFFSKYWMFIVAAVVVMMVFTNDPNQGQAAGGGGGGGK</sequence>
<protein>
    <recommendedName>
        <fullName evidence="3">ER membrane protein complex subunit 10</fullName>
    </recommendedName>
</protein>
<evidence type="ECO:0000256" key="9">
    <source>
        <dbReference type="SAM" id="Phobius"/>
    </source>
</evidence>
<dbReference type="PANTHER" id="PTHR21397:SF4">
    <property type="entry name" value="ER MEMBRANE PROTEIN COMPLEX SUBUNIT 10"/>
    <property type="match status" value="1"/>
</dbReference>
<evidence type="ECO:0000313" key="12">
    <source>
        <dbReference type="Proteomes" id="UP000549394"/>
    </source>
</evidence>
<evidence type="ECO:0000256" key="10">
    <source>
        <dbReference type="SAM" id="SignalP"/>
    </source>
</evidence>
<comment type="similarity">
    <text evidence="2">Belongs to the EMC10 family.</text>
</comment>
<evidence type="ECO:0000256" key="7">
    <source>
        <dbReference type="ARBA" id="ARBA00022989"/>
    </source>
</evidence>
<evidence type="ECO:0000313" key="11">
    <source>
        <dbReference type="EMBL" id="CAD5116339.1"/>
    </source>
</evidence>
<proteinExistence type="inferred from homology"/>
<evidence type="ECO:0000256" key="1">
    <source>
        <dbReference type="ARBA" id="ARBA00004115"/>
    </source>
</evidence>
<feature type="signal peptide" evidence="10">
    <location>
        <begin position="1"/>
        <end position="19"/>
    </location>
</feature>
<keyword evidence="4 9" id="KW-0812">Transmembrane</keyword>
<evidence type="ECO:0000256" key="2">
    <source>
        <dbReference type="ARBA" id="ARBA00007695"/>
    </source>
</evidence>